<evidence type="ECO:0000313" key="3">
    <source>
        <dbReference type="Proteomes" id="UP001597371"/>
    </source>
</evidence>
<protein>
    <submittedName>
        <fullName evidence="2">MBL fold metallo-hydrolase</fullName>
    </submittedName>
</protein>
<dbReference type="PANTHER" id="PTHR42663:SF6">
    <property type="entry name" value="HYDROLASE C777.06C-RELATED"/>
    <property type="match status" value="1"/>
</dbReference>
<evidence type="ECO:0000259" key="1">
    <source>
        <dbReference type="Pfam" id="PF12706"/>
    </source>
</evidence>
<dbReference type="Proteomes" id="UP001597371">
    <property type="component" value="Unassembled WGS sequence"/>
</dbReference>
<sequence length="269" mass="29577">MSDELRLTILGCGSSPGVPRVNGDWGACDPDEPKNRRRRCSALVERIGPDGTTVVVIDCGPDFRDQMLSADVRHIDGIVVTHAHADHIHGLDDIRSYVQGTHELMNVYTDTPTIARLMEGFGYCFETPPGSSYPPIARLVEVQPGHTFRIEGAGGPVVIEPLAQIHGSIRSLGLLIGSLAYCSDVSDFPPETVERLRGVRHLIIDALQHRPHPSHFSLGEALQWIDTLAVENAVLTHMHTPLDYRALRESLPDHVQPAYDGLTLRVRLA</sequence>
<dbReference type="PANTHER" id="PTHR42663">
    <property type="entry name" value="HYDROLASE C777.06C-RELATED-RELATED"/>
    <property type="match status" value="1"/>
</dbReference>
<proteinExistence type="predicted"/>
<name>A0ABW5CLX3_9HYPH</name>
<feature type="domain" description="Metallo-beta-lactamase" evidence="1">
    <location>
        <begin position="55"/>
        <end position="238"/>
    </location>
</feature>
<dbReference type="EMBL" id="JBHUIJ010000012">
    <property type="protein sequence ID" value="MFD2237768.1"/>
    <property type="molecule type" value="Genomic_DNA"/>
</dbReference>
<accession>A0ABW5CLX3</accession>
<evidence type="ECO:0000313" key="2">
    <source>
        <dbReference type="EMBL" id="MFD2237768.1"/>
    </source>
</evidence>
<organism evidence="2 3">
    <name type="scientific">Aureimonas populi</name>
    <dbReference type="NCBI Taxonomy" id="1701758"/>
    <lineage>
        <taxon>Bacteria</taxon>
        <taxon>Pseudomonadati</taxon>
        <taxon>Pseudomonadota</taxon>
        <taxon>Alphaproteobacteria</taxon>
        <taxon>Hyphomicrobiales</taxon>
        <taxon>Aurantimonadaceae</taxon>
        <taxon>Aureimonas</taxon>
    </lineage>
</organism>
<dbReference type="InterPro" id="IPR001279">
    <property type="entry name" value="Metallo-B-lactamas"/>
</dbReference>
<dbReference type="InterPro" id="IPR036866">
    <property type="entry name" value="RibonucZ/Hydroxyglut_hydro"/>
</dbReference>
<dbReference type="SUPFAM" id="SSF56281">
    <property type="entry name" value="Metallo-hydrolase/oxidoreductase"/>
    <property type="match status" value="1"/>
</dbReference>
<dbReference type="CDD" id="cd16279">
    <property type="entry name" value="metallo-hydrolase-like_MBL-fold"/>
    <property type="match status" value="1"/>
</dbReference>
<keyword evidence="3" id="KW-1185">Reference proteome</keyword>
<dbReference type="RefSeq" id="WP_209736382.1">
    <property type="nucleotide sequence ID" value="NZ_CP072611.1"/>
</dbReference>
<dbReference type="Pfam" id="PF12706">
    <property type="entry name" value="Lactamase_B_2"/>
    <property type="match status" value="1"/>
</dbReference>
<dbReference type="Gene3D" id="3.60.15.10">
    <property type="entry name" value="Ribonuclease Z/Hydroxyacylglutathione hydrolase-like"/>
    <property type="match status" value="1"/>
</dbReference>
<comment type="caution">
    <text evidence="2">The sequence shown here is derived from an EMBL/GenBank/DDBJ whole genome shotgun (WGS) entry which is preliminary data.</text>
</comment>
<gene>
    <name evidence="2" type="ORF">ACFSKQ_09875</name>
</gene>
<reference evidence="3" key="1">
    <citation type="journal article" date="2019" name="Int. J. Syst. Evol. Microbiol.">
        <title>The Global Catalogue of Microorganisms (GCM) 10K type strain sequencing project: providing services to taxonomists for standard genome sequencing and annotation.</title>
        <authorList>
            <consortium name="The Broad Institute Genomics Platform"/>
            <consortium name="The Broad Institute Genome Sequencing Center for Infectious Disease"/>
            <person name="Wu L."/>
            <person name="Ma J."/>
        </authorList>
    </citation>
    <scope>NUCLEOTIDE SEQUENCE [LARGE SCALE GENOMIC DNA]</scope>
    <source>
        <strain evidence="3">ZS-35-S2</strain>
    </source>
</reference>